<dbReference type="PANTHER" id="PTHR30055:SF235">
    <property type="entry name" value="TRANSCRIPTIONAL REGULATORY PROTEIN"/>
    <property type="match status" value="1"/>
</dbReference>
<protein>
    <submittedName>
        <fullName evidence="5">TetR/AcrR family transcriptional regulator</fullName>
    </submittedName>
</protein>
<evidence type="ECO:0000256" key="3">
    <source>
        <dbReference type="SAM" id="MobiDB-lite"/>
    </source>
</evidence>
<dbReference type="AlphaFoldDB" id="A0A4U5WNE9"/>
<evidence type="ECO:0000313" key="6">
    <source>
        <dbReference type="Proteomes" id="UP000305929"/>
    </source>
</evidence>
<dbReference type="PRINTS" id="PR00455">
    <property type="entry name" value="HTHTETR"/>
</dbReference>
<keyword evidence="1 2" id="KW-0238">DNA-binding</keyword>
<proteinExistence type="predicted"/>
<keyword evidence="6" id="KW-1185">Reference proteome</keyword>
<dbReference type="EMBL" id="SZNQ01000001">
    <property type="protein sequence ID" value="TKT03707.1"/>
    <property type="molecule type" value="Genomic_DNA"/>
</dbReference>
<reference evidence="5 6" key="1">
    <citation type="submission" date="2019-04" db="EMBL/GenBank/DDBJ databases">
        <title>Streptomyces lasaliensis sp. nov., an Actinomycete isolated from soil which produces the polyether antibiotic lasalocid.</title>
        <authorList>
            <person name="Erwin G."/>
            <person name="Haber C."/>
        </authorList>
    </citation>
    <scope>NUCLEOTIDE SEQUENCE [LARGE SCALE GENOMIC DNA]</scope>
    <source>
        <strain evidence="5 6">X-537</strain>
    </source>
</reference>
<dbReference type="InterPro" id="IPR009057">
    <property type="entry name" value="Homeodomain-like_sf"/>
</dbReference>
<dbReference type="PANTHER" id="PTHR30055">
    <property type="entry name" value="HTH-TYPE TRANSCRIPTIONAL REGULATOR RUTR"/>
    <property type="match status" value="1"/>
</dbReference>
<dbReference type="RefSeq" id="WP_137309546.1">
    <property type="nucleotide sequence ID" value="NZ_SZNQ01000001.1"/>
</dbReference>
<dbReference type="Gene3D" id="1.10.357.10">
    <property type="entry name" value="Tetracycline Repressor, domain 2"/>
    <property type="match status" value="1"/>
</dbReference>
<evidence type="ECO:0000259" key="4">
    <source>
        <dbReference type="PROSITE" id="PS50977"/>
    </source>
</evidence>
<dbReference type="InterPro" id="IPR041678">
    <property type="entry name" value="TetR_C_16"/>
</dbReference>
<evidence type="ECO:0000256" key="1">
    <source>
        <dbReference type="ARBA" id="ARBA00023125"/>
    </source>
</evidence>
<gene>
    <name evidence="5" type="ORF">E4U91_29090</name>
</gene>
<dbReference type="GO" id="GO:0000976">
    <property type="term" value="F:transcription cis-regulatory region binding"/>
    <property type="evidence" value="ECO:0007669"/>
    <property type="project" value="TreeGrafter"/>
</dbReference>
<feature type="domain" description="HTH tetR-type" evidence="4">
    <location>
        <begin position="38"/>
        <end position="98"/>
    </location>
</feature>
<dbReference type="SUPFAM" id="SSF48498">
    <property type="entry name" value="Tetracyclin repressor-like, C-terminal domain"/>
    <property type="match status" value="1"/>
</dbReference>
<dbReference type="InterPro" id="IPR036271">
    <property type="entry name" value="Tet_transcr_reg_TetR-rel_C_sf"/>
</dbReference>
<name>A0A4U5WNE9_STRLS</name>
<organism evidence="5 6">
    <name type="scientific">Streptomyces lasalocidi</name>
    <name type="common">Streptomyces lasaliensis</name>
    <dbReference type="NCBI Taxonomy" id="324833"/>
    <lineage>
        <taxon>Bacteria</taxon>
        <taxon>Bacillati</taxon>
        <taxon>Actinomycetota</taxon>
        <taxon>Actinomycetes</taxon>
        <taxon>Kitasatosporales</taxon>
        <taxon>Streptomycetaceae</taxon>
        <taxon>Streptomyces</taxon>
    </lineage>
</organism>
<dbReference type="OrthoDB" id="3210235at2"/>
<accession>A0A4U5WNE9</accession>
<feature type="DNA-binding region" description="H-T-H motif" evidence="2">
    <location>
        <begin position="61"/>
        <end position="80"/>
    </location>
</feature>
<dbReference type="Pfam" id="PF17920">
    <property type="entry name" value="TetR_C_16"/>
    <property type="match status" value="1"/>
</dbReference>
<evidence type="ECO:0000313" key="5">
    <source>
        <dbReference type="EMBL" id="TKT03707.1"/>
    </source>
</evidence>
<dbReference type="GO" id="GO:0003700">
    <property type="term" value="F:DNA-binding transcription factor activity"/>
    <property type="evidence" value="ECO:0007669"/>
    <property type="project" value="TreeGrafter"/>
</dbReference>
<dbReference type="Pfam" id="PF00440">
    <property type="entry name" value="TetR_N"/>
    <property type="match status" value="1"/>
</dbReference>
<dbReference type="Proteomes" id="UP000305929">
    <property type="component" value="Unassembled WGS sequence"/>
</dbReference>
<dbReference type="InterPro" id="IPR001647">
    <property type="entry name" value="HTH_TetR"/>
</dbReference>
<feature type="region of interest" description="Disordered" evidence="3">
    <location>
        <begin position="1"/>
        <end position="41"/>
    </location>
</feature>
<comment type="caution">
    <text evidence="5">The sequence shown here is derived from an EMBL/GenBank/DDBJ whole genome shotgun (WGS) entry which is preliminary data.</text>
</comment>
<dbReference type="InterPro" id="IPR050109">
    <property type="entry name" value="HTH-type_TetR-like_transc_reg"/>
</dbReference>
<dbReference type="Gene3D" id="1.10.10.60">
    <property type="entry name" value="Homeodomain-like"/>
    <property type="match status" value="1"/>
</dbReference>
<feature type="compositionally biased region" description="Basic residues" evidence="3">
    <location>
        <begin position="18"/>
        <end position="32"/>
    </location>
</feature>
<dbReference type="SUPFAM" id="SSF46689">
    <property type="entry name" value="Homeodomain-like"/>
    <property type="match status" value="1"/>
</dbReference>
<evidence type="ECO:0000256" key="2">
    <source>
        <dbReference type="PROSITE-ProRule" id="PRU00335"/>
    </source>
</evidence>
<sequence length="243" mass="26588">MSSEGGIPDPHRDAARGRGARGRGRRPTRGGGRRPGQSDTREQILTAALELFATKGYSGTTMRGIAKQARVDPALIHHFFSNKEGVFQDAVTARVDMAALFDSLDEENLDSVAKSPGAWVARTFLSYWEDATTRPALVAVYRAGLSDEAVAHVFRERIEDAFATCLRRIVPQHADRAPAFASLVSAQLAGLVMLRYVLQVEPLASLDFDELMDWLTPSLEVHFDRAAQEEGAEGTDTEGTEED</sequence>
<dbReference type="PROSITE" id="PS50977">
    <property type="entry name" value="HTH_TETR_2"/>
    <property type="match status" value="1"/>
</dbReference>